<protein>
    <submittedName>
        <fullName evidence="1">Uncharacterized protein</fullName>
    </submittedName>
</protein>
<comment type="caution">
    <text evidence="1">The sequence shown here is derived from an EMBL/GenBank/DDBJ whole genome shotgun (WGS) entry which is preliminary data.</text>
</comment>
<evidence type="ECO:0000313" key="1">
    <source>
        <dbReference type="EMBL" id="OAE33679.1"/>
    </source>
</evidence>
<dbReference type="Proteomes" id="UP000077202">
    <property type="component" value="Unassembled WGS sequence"/>
</dbReference>
<keyword evidence="2" id="KW-1185">Reference proteome</keyword>
<dbReference type="AlphaFoldDB" id="A0A176WKV2"/>
<dbReference type="EMBL" id="LVLJ01000592">
    <property type="protein sequence ID" value="OAE33679.1"/>
    <property type="molecule type" value="Genomic_DNA"/>
</dbReference>
<evidence type="ECO:0000313" key="2">
    <source>
        <dbReference type="Proteomes" id="UP000077202"/>
    </source>
</evidence>
<proteinExistence type="predicted"/>
<gene>
    <name evidence="1" type="ORF">AXG93_4689s1660</name>
</gene>
<name>A0A176WKV2_MARPO</name>
<sequence>MMEQQPVHSAQVSLSIVDLDYGEGPSAKKHKSAGLSAADMLGERIIPLLRYQDEEMAKYAELAIAGSYVKLVRSRTRAKMAASAELAERVATVDPQSPSEKSRRVDELTADLAKRDHLHAIELATKTKELADCETARSSKLEQRERLDANCNEMQSQLLAIEE</sequence>
<reference evidence="1" key="1">
    <citation type="submission" date="2016-03" db="EMBL/GenBank/DDBJ databases">
        <title>Mechanisms controlling the formation of the plant cell surface in tip-growing cells are functionally conserved among land plants.</title>
        <authorList>
            <person name="Honkanen S."/>
            <person name="Jones V.A."/>
            <person name="Morieri G."/>
            <person name="Champion C."/>
            <person name="Hetherington A.J."/>
            <person name="Kelly S."/>
            <person name="Saint-Marcoux D."/>
            <person name="Proust H."/>
            <person name="Prescott H."/>
            <person name="Dolan L."/>
        </authorList>
    </citation>
    <scope>NUCLEOTIDE SEQUENCE [LARGE SCALE GENOMIC DNA]</scope>
    <source>
        <tissue evidence="1">Whole gametophyte</tissue>
    </source>
</reference>
<organism evidence="1 2">
    <name type="scientific">Marchantia polymorpha subsp. ruderalis</name>
    <dbReference type="NCBI Taxonomy" id="1480154"/>
    <lineage>
        <taxon>Eukaryota</taxon>
        <taxon>Viridiplantae</taxon>
        <taxon>Streptophyta</taxon>
        <taxon>Embryophyta</taxon>
        <taxon>Marchantiophyta</taxon>
        <taxon>Marchantiopsida</taxon>
        <taxon>Marchantiidae</taxon>
        <taxon>Marchantiales</taxon>
        <taxon>Marchantiaceae</taxon>
        <taxon>Marchantia</taxon>
    </lineage>
</organism>
<accession>A0A176WKV2</accession>